<comment type="caution">
    <text evidence="1">The sequence shown here is derived from an EMBL/GenBank/DDBJ whole genome shotgun (WGS) entry which is preliminary data.</text>
</comment>
<sequence length="233" mass="25918">MSNINQTSTISEYDLGGEGDLFKAPEPIIEEPLLGLDPMTAAISMITCGEDVISSQGLKVADIESIETEQLLSEVFYECKKDLMEKAAIETPTLDILDIKIPIMQNDEIQVQENNFLPDAPLPKSISSGCLNSMDCVQGAAVKPNFLEFSGVDLGTAYGMRRAYSEGDIKPFIISSCTAEDRREKLSRYRNKKTKRNFGRKIKYACRKALADSQPRIRGRFAKTEDCDVSKKQ</sequence>
<dbReference type="Proteomes" id="UP000091857">
    <property type="component" value="Chromosome 14"/>
</dbReference>
<gene>
    <name evidence="1" type="ORF">MANES_14G006300v8</name>
</gene>
<organism evidence="1 2">
    <name type="scientific">Manihot esculenta</name>
    <name type="common">Cassava</name>
    <name type="synonym">Jatropha manihot</name>
    <dbReference type="NCBI Taxonomy" id="3983"/>
    <lineage>
        <taxon>Eukaryota</taxon>
        <taxon>Viridiplantae</taxon>
        <taxon>Streptophyta</taxon>
        <taxon>Embryophyta</taxon>
        <taxon>Tracheophyta</taxon>
        <taxon>Spermatophyta</taxon>
        <taxon>Magnoliopsida</taxon>
        <taxon>eudicotyledons</taxon>
        <taxon>Gunneridae</taxon>
        <taxon>Pentapetalae</taxon>
        <taxon>rosids</taxon>
        <taxon>fabids</taxon>
        <taxon>Malpighiales</taxon>
        <taxon>Euphorbiaceae</taxon>
        <taxon>Crotonoideae</taxon>
        <taxon>Manihoteae</taxon>
        <taxon>Manihot</taxon>
    </lineage>
</organism>
<evidence type="ECO:0000313" key="2">
    <source>
        <dbReference type="Proteomes" id="UP000091857"/>
    </source>
</evidence>
<reference evidence="2" key="1">
    <citation type="journal article" date="2016" name="Nat. Biotechnol.">
        <title>Sequencing wild and cultivated cassava and related species reveals extensive interspecific hybridization and genetic diversity.</title>
        <authorList>
            <person name="Bredeson J.V."/>
            <person name="Lyons J.B."/>
            <person name="Prochnik S.E."/>
            <person name="Wu G.A."/>
            <person name="Ha C.M."/>
            <person name="Edsinger-Gonzales E."/>
            <person name="Grimwood J."/>
            <person name="Schmutz J."/>
            <person name="Rabbi I.Y."/>
            <person name="Egesi C."/>
            <person name="Nauluvula P."/>
            <person name="Lebot V."/>
            <person name="Ndunguru J."/>
            <person name="Mkamilo G."/>
            <person name="Bart R.S."/>
            <person name="Setter T.L."/>
            <person name="Gleadow R.M."/>
            <person name="Kulakow P."/>
            <person name="Ferguson M.E."/>
            <person name="Rounsley S."/>
            <person name="Rokhsar D.S."/>
        </authorList>
    </citation>
    <scope>NUCLEOTIDE SEQUENCE [LARGE SCALE GENOMIC DNA]</scope>
    <source>
        <strain evidence="2">cv. AM560-2</strain>
    </source>
</reference>
<evidence type="ECO:0000313" key="1">
    <source>
        <dbReference type="EMBL" id="KAG8638333.1"/>
    </source>
</evidence>
<protein>
    <submittedName>
        <fullName evidence="1">Uncharacterized protein</fullName>
    </submittedName>
</protein>
<proteinExistence type="predicted"/>
<keyword evidence="2" id="KW-1185">Reference proteome</keyword>
<name>A0ACB7GF75_MANES</name>
<dbReference type="EMBL" id="CM004400">
    <property type="protein sequence ID" value="KAG8638333.1"/>
    <property type="molecule type" value="Genomic_DNA"/>
</dbReference>
<accession>A0ACB7GF75</accession>